<dbReference type="HOGENOM" id="CLU_013985_11_8_9"/>
<sequence>MRIIHTDGKDKRFENLCCELDKYLNNIIGEEKQQDQYNRYNTLEDIHDVILITDKSDVLACGGFKRYDEFTAEVKRVYVKENARRHGLGKTVMDEIEKVALKKGYKNLILETGRALKGAQKMYRKLGFEVINNFGQYIGNDESICMKKII</sequence>
<dbReference type="SUPFAM" id="SSF55729">
    <property type="entry name" value="Acyl-CoA N-acyltransferases (Nat)"/>
    <property type="match status" value="1"/>
</dbReference>
<dbReference type="InterPro" id="IPR000182">
    <property type="entry name" value="GNAT_dom"/>
</dbReference>
<evidence type="ECO:0000259" key="3">
    <source>
        <dbReference type="PROSITE" id="PS51186"/>
    </source>
</evidence>
<dbReference type="Gene3D" id="3.40.630.30">
    <property type="match status" value="1"/>
</dbReference>
<proteinExistence type="predicted"/>
<keyword evidence="1 4" id="KW-0808">Transferase</keyword>
<dbReference type="OrthoDB" id="67353at2"/>
<dbReference type="PANTHER" id="PTHR43877">
    <property type="entry name" value="AMINOALKYLPHOSPHONATE N-ACETYLTRANSFERASE-RELATED-RELATED"/>
    <property type="match status" value="1"/>
</dbReference>
<dbReference type="PATRIC" id="fig|1216932.3.peg.748"/>
<dbReference type="RefSeq" id="WP_044036600.1">
    <property type="nucleotide sequence ID" value="NZ_HG917868.1"/>
</dbReference>
<dbReference type="EMBL" id="HG917868">
    <property type="protein sequence ID" value="CDM67927.1"/>
    <property type="molecule type" value="Genomic_DNA"/>
</dbReference>
<evidence type="ECO:0000313" key="4">
    <source>
        <dbReference type="EMBL" id="CDM67927.1"/>
    </source>
</evidence>
<dbReference type="CDD" id="cd04301">
    <property type="entry name" value="NAT_SF"/>
    <property type="match status" value="1"/>
</dbReference>
<name>W6S0X7_9CLOT</name>
<dbReference type="InterPro" id="IPR016181">
    <property type="entry name" value="Acyl_CoA_acyltransferase"/>
</dbReference>
<keyword evidence="5" id="KW-1185">Reference proteome</keyword>
<protein>
    <submittedName>
        <fullName evidence="4">Putative N-acetyltransferase</fullName>
        <ecNumber evidence="4">2.3.1.-</ecNumber>
    </submittedName>
</protein>
<evidence type="ECO:0000256" key="2">
    <source>
        <dbReference type="ARBA" id="ARBA00023315"/>
    </source>
</evidence>
<dbReference type="EC" id="2.3.1.-" evidence="4"/>
<dbReference type="Pfam" id="PF00583">
    <property type="entry name" value="Acetyltransf_1"/>
    <property type="match status" value="1"/>
</dbReference>
<organism evidence="4 5">
    <name type="scientific">Clostridium bornimense</name>
    <dbReference type="NCBI Taxonomy" id="1216932"/>
    <lineage>
        <taxon>Bacteria</taxon>
        <taxon>Bacillati</taxon>
        <taxon>Bacillota</taxon>
        <taxon>Clostridia</taxon>
        <taxon>Eubacteriales</taxon>
        <taxon>Clostridiaceae</taxon>
        <taxon>Clostridium</taxon>
    </lineage>
</organism>
<dbReference type="PROSITE" id="PS51186">
    <property type="entry name" value="GNAT"/>
    <property type="match status" value="1"/>
</dbReference>
<gene>
    <name evidence="4" type="ORF">CM240_0762</name>
</gene>
<dbReference type="KEGG" id="clt:CM240_0762"/>
<reference evidence="4 5" key="1">
    <citation type="submission" date="2013-11" db="EMBL/GenBank/DDBJ databases">
        <title>Complete genome sequence of Clostridum sp. M2/40.</title>
        <authorList>
            <person name="Wibberg D."/>
            <person name="Puehler A."/>
            <person name="Schlueter A."/>
        </authorList>
    </citation>
    <scope>NUCLEOTIDE SEQUENCE [LARGE SCALE GENOMIC DNA]</scope>
    <source>
        <strain evidence="5">M2/40</strain>
    </source>
</reference>
<dbReference type="AlphaFoldDB" id="W6S0X7"/>
<dbReference type="eggNOG" id="COG0456">
    <property type="taxonomic scope" value="Bacteria"/>
</dbReference>
<evidence type="ECO:0000313" key="5">
    <source>
        <dbReference type="Proteomes" id="UP000019426"/>
    </source>
</evidence>
<keyword evidence="2 4" id="KW-0012">Acyltransferase</keyword>
<feature type="domain" description="N-acetyltransferase" evidence="3">
    <location>
        <begin position="11"/>
        <end position="150"/>
    </location>
</feature>
<dbReference type="STRING" id="1216932.CM240_0762"/>
<dbReference type="PANTHER" id="PTHR43877:SF2">
    <property type="entry name" value="AMINOALKYLPHOSPHONATE N-ACETYLTRANSFERASE-RELATED"/>
    <property type="match status" value="1"/>
</dbReference>
<evidence type="ECO:0000256" key="1">
    <source>
        <dbReference type="ARBA" id="ARBA00022679"/>
    </source>
</evidence>
<dbReference type="GO" id="GO:0016747">
    <property type="term" value="F:acyltransferase activity, transferring groups other than amino-acyl groups"/>
    <property type="evidence" value="ECO:0007669"/>
    <property type="project" value="InterPro"/>
</dbReference>
<dbReference type="Proteomes" id="UP000019426">
    <property type="component" value="Chromosome M2/40_rep1"/>
</dbReference>
<accession>W6S0X7</accession>
<dbReference type="InterPro" id="IPR050832">
    <property type="entry name" value="Bact_Acetyltransf"/>
</dbReference>